<dbReference type="InterPro" id="IPR008939">
    <property type="entry name" value="Lytic_TGlycosylase_superhlx_U"/>
</dbReference>
<evidence type="ECO:0000313" key="5">
    <source>
        <dbReference type="EMBL" id="HJD44226.1"/>
    </source>
</evidence>
<dbReference type="InterPro" id="IPR008258">
    <property type="entry name" value="Transglycosylase_SLT_dom_1"/>
</dbReference>
<dbReference type="CDD" id="cd13401">
    <property type="entry name" value="Slt70-like"/>
    <property type="match status" value="1"/>
</dbReference>
<evidence type="ECO:0000259" key="4">
    <source>
        <dbReference type="Pfam" id="PF14718"/>
    </source>
</evidence>
<accession>A0A9D2RKS5</accession>
<evidence type="ECO:0000313" key="6">
    <source>
        <dbReference type="Proteomes" id="UP000823889"/>
    </source>
</evidence>
<comment type="similarity">
    <text evidence="1">Belongs to the transglycosylase Slt family.</text>
</comment>
<dbReference type="SUPFAM" id="SSF53955">
    <property type="entry name" value="Lysozyme-like"/>
    <property type="match status" value="1"/>
</dbReference>
<reference evidence="5" key="1">
    <citation type="journal article" date="2021" name="PeerJ">
        <title>Extensive microbial diversity within the chicken gut microbiome revealed by metagenomics and culture.</title>
        <authorList>
            <person name="Gilroy R."/>
            <person name="Ravi A."/>
            <person name="Getino M."/>
            <person name="Pursley I."/>
            <person name="Horton D.L."/>
            <person name="Alikhan N.F."/>
            <person name="Baker D."/>
            <person name="Gharbi K."/>
            <person name="Hall N."/>
            <person name="Watson M."/>
            <person name="Adriaenssens E.M."/>
            <person name="Foster-Nyarko E."/>
            <person name="Jarju S."/>
            <person name="Secka A."/>
            <person name="Antonio M."/>
            <person name="Oren A."/>
            <person name="Chaudhuri R.R."/>
            <person name="La Ragione R."/>
            <person name="Hildebrand F."/>
            <person name="Pallen M.J."/>
        </authorList>
    </citation>
    <scope>NUCLEOTIDE SEQUENCE</scope>
    <source>
        <strain evidence="5">9264</strain>
    </source>
</reference>
<feature type="domain" description="Transglycosylase SLT" evidence="3">
    <location>
        <begin position="349"/>
        <end position="454"/>
    </location>
</feature>
<dbReference type="Proteomes" id="UP000823889">
    <property type="component" value="Unassembled WGS sequence"/>
</dbReference>
<dbReference type="Pfam" id="PF14718">
    <property type="entry name" value="SLT_L"/>
    <property type="match status" value="1"/>
</dbReference>
<protein>
    <submittedName>
        <fullName evidence="5">Lytic transglycosylase domain-containing protein</fullName>
    </submittedName>
</protein>
<dbReference type="PANTHER" id="PTHR37423">
    <property type="entry name" value="SOLUBLE LYTIC MUREIN TRANSGLYCOSYLASE-RELATED"/>
    <property type="match status" value="1"/>
</dbReference>
<evidence type="ECO:0000259" key="3">
    <source>
        <dbReference type="Pfam" id="PF01464"/>
    </source>
</evidence>
<dbReference type="AlphaFoldDB" id="A0A9D2RKS5"/>
<feature type="non-terminal residue" evidence="5">
    <location>
        <position position="1"/>
    </location>
</feature>
<proteinExistence type="inferred from homology"/>
<dbReference type="InterPro" id="IPR023346">
    <property type="entry name" value="Lysozyme-like_dom_sf"/>
</dbReference>
<evidence type="ECO:0000256" key="2">
    <source>
        <dbReference type="ARBA" id="ARBA00022729"/>
    </source>
</evidence>
<dbReference type="InterPro" id="IPR012289">
    <property type="entry name" value="Lytic_TGlycosylase_superhlx_L"/>
</dbReference>
<dbReference type="Pfam" id="PF01464">
    <property type="entry name" value="SLT"/>
    <property type="match status" value="1"/>
</dbReference>
<evidence type="ECO:0000256" key="1">
    <source>
        <dbReference type="ARBA" id="ARBA00007734"/>
    </source>
</evidence>
<sequence length="516" mass="57965">CAQHYAKHMAQQSVDVEKALQQFAPVTACWTMLDQFYTDQVVSRDDILQLKRAAIEGAKAGEARRLAAIIYSPAEMRDYTSLMAAPRKWLDQQPTVRNTAHEELVTLALSRLGRENDRAAQAQYIQQRWQNQLSEPNLHWVWGQFGLVAALRVEPDAARWYRLSGATPMSDYNHAWEVRAELREPDINWVRVQQSIQKMSARQAAEPVWVYWKGRALQAQGQTAAATQAFESITGDLNFYGQLALEELGRLPTLPPAPSPLTETDIADAQSRPGIRRALALFDLGWRSEAVSEWAYALRGMSDRQLRATAEVARRAGVYDRVVNTSLLTKQEVDFSQRFIAPFEGKVTAQAQAINLDPAWVYGLIRQESRFITDARSGVGASGLMQLMPDTAKWVANKIGMSDFHPSRVNEFDTNTVLGTNYLNMVLQQLDGSEVLASAGYNAGPRRPLNWRARMAAPMEGAIFAETIPFTETRLYVKNVLSNATYYAMMFSQQPQSLKKRLGTIQMSDRLTASTP</sequence>
<dbReference type="Gene3D" id="1.25.20.10">
    <property type="entry name" value="Bacterial muramidases"/>
    <property type="match status" value="1"/>
</dbReference>
<gene>
    <name evidence="5" type="ORF">H9906_04255</name>
</gene>
<dbReference type="Gene3D" id="1.10.530.10">
    <property type="match status" value="1"/>
</dbReference>
<organism evidence="5 6">
    <name type="scientific">Candidatus Paenalcaligenes intestinipullorum</name>
    <dbReference type="NCBI Taxonomy" id="2838718"/>
    <lineage>
        <taxon>Bacteria</taxon>
        <taxon>Pseudomonadati</taxon>
        <taxon>Pseudomonadota</taxon>
        <taxon>Betaproteobacteria</taxon>
        <taxon>Burkholderiales</taxon>
        <taxon>Alcaligenaceae</taxon>
        <taxon>Paenalcaligenes</taxon>
    </lineage>
</organism>
<name>A0A9D2RKS5_9BURK</name>
<dbReference type="GO" id="GO:0004553">
    <property type="term" value="F:hydrolase activity, hydrolyzing O-glycosyl compounds"/>
    <property type="evidence" value="ECO:0007669"/>
    <property type="project" value="InterPro"/>
</dbReference>
<dbReference type="EMBL" id="DWUQ01000085">
    <property type="protein sequence ID" value="HJD44226.1"/>
    <property type="molecule type" value="Genomic_DNA"/>
</dbReference>
<dbReference type="GO" id="GO:0042597">
    <property type="term" value="C:periplasmic space"/>
    <property type="evidence" value="ECO:0007669"/>
    <property type="project" value="InterPro"/>
</dbReference>
<dbReference type="PANTHER" id="PTHR37423:SF5">
    <property type="entry name" value="SOLUBLE LYTIC MUREIN TRANSGLYCOSYLASE"/>
    <property type="match status" value="1"/>
</dbReference>
<comment type="caution">
    <text evidence="5">The sequence shown here is derived from an EMBL/GenBank/DDBJ whole genome shotgun (WGS) entry which is preliminary data.</text>
</comment>
<dbReference type="SUPFAM" id="SSF48435">
    <property type="entry name" value="Bacterial muramidases"/>
    <property type="match status" value="1"/>
</dbReference>
<keyword evidence="2" id="KW-0732">Signal</keyword>
<dbReference type="Gene3D" id="1.10.1240.20">
    <property type="entry name" value="Lytic transglycosylase, superhelical linker domain"/>
    <property type="match status" value="1"/>
</dbReference>
<dbReference type="InterPro" id="IPR037061">
    <property type="entry name" value="Lytic_TGlycoase_superhlx_L_sf"/>
</dbReference>
<reference evidence="5" key="2">
    <citation type="submission" date="2021-04" db="EMBL/GenBank/DDBJ databases">
        <authorList>
            <person name="Gilroy R."/>
        </authorList>
    </citation>
    <scope>NUCLEOTIDE SEQUENCE</scope>
    <source>
        <strain evidence="5">9264</strain>
    </source>
</reference>
<feature type="domain" description="Lytic transglycosylase superhelical linker" evidence="4">
    <location>
        <begin position="271"/>
        <end position="327"/>
    </location>
</feature>